<dbReference type="EC" id="3.1.26.4" evidence="6 15"/>
<feature type="compositionally biased region" description="Polar residues" evidence="16">
    <location>
        <begin position="70"/>
        <end position="83"/>
    </location>
</feature>
<dbReference type="GO" id="GO:0005739">
    <property type="term" value="C:mitochondrion"/>
    <property type="evidence" value="ECO:0007669"/>
    <property type="project" value="UniProtKB-ARBA"/>
</dbReference>
<evidence type="ECO:0000256" key="6">
    <source>
        <dbReference type="ARBA" id="ARBA00012180"/>
    </source>
</evidence>
<dbReference type="GO" id="GO:0003676">
    <property type="term" value="F:nucleic acid binding"/>
    <property type="evidence" value="ECO:0007669"/>
    <property type="project" value="UniProtKB-UniRule"/>
</dbReference>
<dbReference type="Pfam" id="PF00075">
    <property type="entry name" value="RNase_H"/>
    <property type="match status" value="1"/>
</dbReference>
<name>V9KXM5_CALMI</name>
<keyword evidence="10 15" id="KW-0255">Endonuclease</keyword>
<dbReference type="GO" id="GO:0043137">
    <property type="term" value="P:DNA replication, removal of RNA primer"/>
    <property type="evidence" value="ECO:0007669"/>
    <property type="project" value="TreeGrafter"/>
</dbReference>
<evidence type="ECO:0000256" key="2">
    <source>
        <dbReference type="ARBA" id="ARBA00001946"/>
    </source>
</evidence>
<keyword evidence="9 15" id="KW-0479">Metal-binding</keyword>
<evidence type="ECO:0000256" key="13">
    <source>
        <dbReference type="ARBA" id="ARBA00059147"/>
    </source>
</evidence>
<dbReference type="FunFam" id="3.30.420.10:FF:000049">
    <property type="entry name" value="Ribonuclease H1"/>
    <property type="match status" value="1"/>
</dbReference>
<dbReference type="SUPFAM" id="SSF53098">
    <property type="entry name" value="Ribonuclease H-like"/>
    <property type="match status" value="1"/>
</dbReference>
<dbReference type="Pfam" id="PF01693">
    <property type="entry name" value="Cauli_VI"/>
    <property type="match status" value="1"/>
</dbReference>
<evidence type="ECO:0000259" key="18">
    <source>
        <dbReference type="PROSITE" id="PS50879"/>
    </source>
</evidence>
<evidence type="ECO:0000256" key="16">
    <source>
        <dbReference type="SAM" id="MobiDB-lite"/>
    </source>
</evidence>
<dbReference type="InterPro" id="IPR037056">
    <property type="entry name" value="RNase_H1_N_sf"/>
</dbReference>
<evidence type="ECO:0000256" key="1">
    <source>
        <dbReference type="ARBA" id="ARBA00000077"/>
    </source>
</evidence>
<evidence type="ECO:0000256" key="8">
    <source>
        <dbReference type="ARBA" id="ARBA00022722"/>
    </source>
</evidence>
<evidence type="ECO:0000256" key="9">
    <source>
        <dbReference type="ARBA" id="ARBA00022723"/>
    </source>
</evidence>
<dbReference type="PANTHER" id="PTHR10642:SF26">
    <property type="entry name" value="RIBONUCLEASE H1"/>
    <property type="match status" value="1"/>
</dbReference>
<evidence type="ECO:0000256" key="5">
    <source>
        <dbReference type="ARBA" id="ARBA00011245"/>
    </source>
</evidence>
<keyword evidence="11 15" id="KW-0378">Hydrolase</keyword>
<evidence type="ECO:0000256" key="10">
    <source>
        <dbReference type="ARBA" id="ARBA00022759"/>
    </source>
</evidence>
<reference evidence="19" key="1">
    <citation type="journal article" date="2014" name="Nature">
        <title>Elephant shark genome provides unique insights into gnathostome evolution.</title>
        <authorList>
            <consortium name="International Elephant Shark Genome Sequencing Consortium"/>
            <person name="Venkatesh B."/>
            <person name="Lee A.P."/>
            <person name="Ravi V."/>
            <person name="Maurya A.K."/>
            <person name="Lian M.M."/>
            <person name="Swann J.B."/>
            <person name="Ohta Y."/>
            <person name="Flajnik M.F."/>
            <person name="Sutoh Y."/>
            <person name="Kasahara M."/>
            <person name="Hoon S."/>
            <person name="Gangu V."/>
            <person name="Roy S.W."/>
            <person name="Irimia M."/>
            <person name="Korzh V."/>
            <person name="Kondrychyn I."/>
            <person name="Lim Z.W."/>
            <person name="Tay B.H."/>
            <person name="Tohari S."/>
            <person name="Kong K.W."/>
            <person name="Ho S."/>
            <person name="Lorente-Galdos B."/>
            <person name="Quilez J."/>
            <person name="Marques-Bonet T."/>
            <person name="Raney B.J."/>
            <person name="Ingham P.W."/>
            <person name="Tay A."/>
            <person name="Hillier L.W."/>
            <person name="Minx P."/>
            <person name="Boehm T."/>
            <person name="Wilson R.K."/>
            <person name="Brenner S."/>
            <person name="Warren W.C."/>
        </authorList>
    </citation>
    <scope>NUCLEOTIDE SEQUENCE</scope>
    <source>
        <tissue evidence="19">Gills</tissue>
    </source>
</reference>
<dbReference type="InterPro" id="IPR050092">
    <property type="entry name" value="RNase_H"/>
</dbReference>
<feature type="chain" id="PRO_5004778438" description="Ribonuclease H1" evidence="17">
    <location>
        <begin position="19"/>
        <end position="280"/>
    </location>
</feature>
<dbReference type="InterPro" id="IPR017067">
    <property type="entry name" value="RNase_H1_euk"/>
</dbReference>
<dbReference type="Gene3D" id="3.30.420.10">
    <property type="entry name" value="Ribonuclease H-like superfamily/Ribonuclease H"/>
    <property type="match status" value="1"/>
</dbReference>
<evidence type="ECO:0000256" key="14">
    <source>
        <dbReference type="ARBA" id="ARBA00068459"/>
    </source>
</evidence>
<evidence type="ECO:0000256" key="7">
    <source>
        <dbReference type="ARBA" id="ARBA00022490"/>
    </source>
</evidence>
<dbReference type="GO" id="GO:0004523">
    <property type="term" value="F:RNA-DNA hybrid ribonuclease activity"/>
    <property type="evidence" value="ECO:0007669"/>
    <property type="project" value="UniProtKB-UniRule"/>
</dbReference>
<dbReference type="AlphaFoldDB" id="V9KXM5"/>
<organism evidence="19">
    <name type="scientific">Callorhinchus milii</name>
    <name type="common">Ghost shark</name>
    <dbReference type="NCBI Taxonomy" id="7868"/>
    <lineage>
        <taxon>Eukaryota</taxon>
        <taxon>Metazoa</taxon>
        <taxon>Chordata</taxon>
        <taxon>Craniata</taxon>
        <taxon>Vertebrata</taxon>
        <taxon>Chondrichthyes</taxon>
        <taxon>Holocephali</taxon>
        <taxon>Chimaeriformes</taxon>
        <taxon>Callorhinchidae</taxon>
        <taxon>Callorhinchus</taxon>
    </lineage>
</organism>
<dbReference type="EMBL" id="JW871042">
    <property type="protein sequence ID" value="AFP03560.1"/>
    <property type="molecule type" value="mRNA"/>
</dbReference>
<comment type="catalytic activity">
    <reaction evidence="1 15">
        <text>Endonucleolytic cleavage to 5'-phosphomonoester.</text>
        <dbReference type="EC" id="3.1.26.4"/>
    </reaction>
</comment>
<evidence type="ECO:0000256" key="12">
    <source>
        <dbReference type="ARBA" id="ARBA00022842"/>
    </source>
</evidence>
<keyword evidence="8 15" id="KW-0540">Nuclease</keyword>
<dbReference type="PROSITE" id="PS50879">
    <property type="entry name" value="RNASE_H_1"/>
    <property type="match status" value="1"/>
</dbReference>
<feature type="domain" description="RNase H type-1" evidence="18">
    <location>
        <begin position="130"/>
        <end position="276"/>
    </location>
</feature>
<evidence type="ECO:0000256" key="15">
    <source>
        <dbReference type="PIRNR" id="PIRNR036852"/>
    </source>
</evidence>
<dbReference type="FunFam" id="3.40.970.10:FF:000001">
    <property type="entry name" value="Ribonuclease H1"/>
    <property type="match status" value="1"/>
</dbReference>
<dbReference type="PIRSF" id="PIRSF036852">
    <property type="entry name" value="Ribonuclease_H1_euk"/>
    <property type="match status" value="1"/>
</dbReference>
<dbReference type="InterPro" id="IPR012337">
    <property type="entry name" value="RNaseH-like_sf"/>
</dbReference>
<dbReference type="InterPro" id="IPR009027">
    <property type="entry name" value="Ribosomal_bL9/RNase_H1_N"/>
</dbReference>
<dbReference type="Gene3D" id="3.40.970.10">
    <property type="entry name" value="Ribonuclease H1, N-terminal domain"/>
    <property type="match status" value="1"/>
</dbReference>
<evidence type="ECO:0000256" key="3">
    <source>
        <dbReference type="ARBA" id="ARBA00004496"/>
    </source>
</evidence>
<dbReference type="InterPro" id="IPR002156">
    <property type="entry name" value="RNaseH_domain"/>
</dbReference>
<dbReference type="InterPro" id="IPR011320">
    <property type="entry name" value="RNase_H1_N"/>
</dbReference>
<feature type="region of interest" description="Disordered" evidence="16">
    <location>
        <begin position="70"/>
        <end position="117"/>
    </location>
</feature>
<dbReference type="SUPFAM" id="SSF55658">
    <property type="entry name" value="L9 N-domain-like"/>
    <property type="match status" value="1"/>
</dbReference>
<evidence type="ECO:0000256" key="17">
    <source>
        <dbReference type="SAM" id="SignalP"/>
    </source>
</evidence>
<keyword evidence="7" id="KW-0963">Cytoplasm</keyword>
<keyword evidence="17" id="KW-0732">Signal</keyword>
<proteinExistence type="evidence at transcript level"/>
<comment type="cofactor">
    <cofactor evidence="2 15">
        <name>Mg(2+)</name>
        <dbReference type="ChEBI" id="CHEBI:18420"/>
    </cofactor>
</comment>
<feature type="compositionally biased region" description="Basic and acidic residues" evidence="16">
    <location>
        <begin position="84"/>
        <end position="99"/>
    </location>
</feature>
<evidence type="ECO:0000256" key="4">
    <source>
        <dbReference type="ARBA" id="ARBA00005300"/>
    </source>
</evidence>
<dbReference type="SMR" id="V9KXM5"/>
<accession>V9KXM5</accession>
<evidence type="ECO:0000256" key="11">
    <source>
        <dbReference type="ARBA" id="ARBA00022801"/>
    </source>
</evidence>
<dbReference type="CDD" id="cd09280">
    <property type="entry name" value="RNase_HI_eukaryote_like"/>
    <property type="match status" value="1"/>
</dbReference>
<keyword evidence="12 15" id="KW-0460">Magnesium</keyword>
<comment type="subcellular location">
    <subcellularLocation>
        <location evidence="3">Cytoplasm</location>
    </subcellularLocation>
</comment>
<evidence type="ECO:0000313" key="19">
    <source>
        <dbReference type="EMBL" id="AFP03560.1"/>
    </source>
</evidence>
<dbReference type="PANTHER" id="PTHR10642">
    <property type="entry name" value="RIBONUCLEASE H1"/>
    <property type="match status" value="1"/>
</dbReference>
<dbReference type="InterPro" id="IPR036397">
    <property type="entry name" value="RNaseH_sf"/>
</dbReference>
<protein>
    <recommendedName>
        <fullName evidence="14 15">Ribonuclease H1</fullName>
        <shortName evidence="15">RNase H1</shortName>
        <ecNumber evidence="6 15">3.1.26.4</ecNumber>
    </recommendedName>
</protein>
<comment type="subunit">
    <text evidence="5">Monomer.</text>
</comment>
<comment type="function">
    <text evidence="13">Endonuclease that specifically degrades the RNA of RNA-DNA hybrids. Plays a role in RNA polymerase II (RNAp II) transcription termination by degrading R-loop RNA-DNA hybrid formation at G-rich pause sites located downstream of the poly(A) site and behind the elongating RNAp II.</text>
</comment>
<comment type="similarity">
    <text evidence="4 15">Belongs to the RNase H family.</text>
</comment>
<sequence length="280" mass="31237">MFRAVGLFAALSLSVMKGRMYYAVRSGRKPGVYSSWNECKEQVDKFPCARFKKFATEEDAWAFVDATASNSSKSTECGDQSTLVDKDSESPSYSGEKRLNSSSDIDGEPSMKRFKSTDENSTSELKFTYMGDAVVVYTDGCCTCNGRKRSRAGIGVYWGYAHPLNLSERLSGRQTNQRAEIVAACRAIEQAKEQNIEKLVIFTDSMFTINGITKWIKSWKNKDWKLSTGGPVINREDFERLDKLTSDINIDWMHVPGHAGFTGNEAADVLAKEGARKPDC</sequence>
<feature type="signal peptide" evidence="17">
    <location>
        <begin position="1"/>
        <end position="18"/>
    </location>
</feature>
<dbReference type="GO" id="GO:0000287">
    <property type="term" value="F:magnesium ion binding"/>
    <property type="evidence" value="ECO:0007669"/>
    <property type="project" value="UniProtKB-UniRule"/>
</dbReference>